<dbReference type="AlphaFoldDB" id="A0A9Q0M9B6"/>
<evidence type="ECO:0000313" key="2">
    <source>
        <dbReference type="Proteomes" id="UP001142055"/>
    </source>
</evidence>
<keyword evidence="2" id="KW-1185">Reference proteome</keyword>
<evidence type="ECO:0000313" key="1">
    <source>
        <dbReference type="EMBL" id="KAJ6221452.1"/>
    </source>
</evidence>
<sequence>MIKVQRYDMIHDRVLEGKRFQTLLLIHFSHYYSLLIQKIIMDSPATKLQVSLKGIALYGDDTDYFRTETVELGWNEIKTIKLNQMTNTITFIEAGTNTEFPIQFKTSAEAKAYINKCKDNGNLEKAKLSRFVPNNLLGVLEWKVCGMNRTSQKEYTGICYDMSKYYE</sequence>
<organism evidence="1 2">
    <name type="scientific">Blomia tropicalis</name>
    <name type="common">Mite</name>
    <dbReference type="NCBI Taxonomy" id="40697"/>
    <lineage>
        <taxon>Eukaryota</taxon>
        <taxon>Metazoa</taxon>
        <taxon>Ecdysozoa</taxon>
        <taxon>Arthropoda</taxon>
        <taxon>Chelicerata</taxon>
        <taxon>Arachnida</taxon>
        <taxon>Acari</taxon>
        <taxon>Acariformes</taxon>
        <taxon>Sarcoptiformes</taxon>
        <taxon>Astigmata</taxon>
        <taxon>Glycyphagoidea</taxon>
        <taxon>Echimyopodidae</taxon>
        <taxon>Blomia</taxon>
    </lineage>
</organism>
<dbReference type="Proteomes" id="UP001142055">
    <property type="component" value="Chromosome 2"/>
</dbReference>
<dbReference type="EMBL" id="JAPWDV010000002">
    <property type="protein sequence ID" value="KAJ6221452.1"/>
    <property type="molecule type" value="Genomic_DNA"/>
</dbReference>
<name>A0A9Q0M9B6_BLOTA</name>
<protein>
    <submittedName>
        <fullName evidence="1">Uncharacterized protein</fullName>
    </submittedName>
</protein>
<comment type="caution">
    <text evidence="1">The sequence shown here is derived from an EMBL/GenBank/DDBJ whole genome shotgun (WGS) entry which is preliminary data.</text>
</comment>
<gene>
    <name evidence="1" type="ORF">RDWZM_007264</name>
</gene>
<accession>A0A9Q0M9B6</accession>
<proteinExistence type="predicted"/>
<reference evidence="1" key="1">
    <citation type="submission" date="2022-12" db="EMBL/GenBank/DDBJ databases">
        <title>Genome assemblies of Blomia tropicalis.</title>
        <authorList>
            <person name="Cui Y."/>
        </authorList>
    </citation>
    <scope>NUCLEOTIDE SEQUENCE</scope>
    <source>
        <tissue evidence="1">Adult mites</tissue>
    </source>
</reference>